<feature type="region of interest" description="Disordered" evidence="1">
    <location>
        <begin position="221"/>
        <end position="262"/>
    </location>
</feature>
<feature type="region of interest" description="Disordered" evidence="1">
    <location>
        <begin position="553"/>
        <end position="589"/>
    </location>
</feature>
<evidence type="ECO:0000256" key="1">
    <source>
        <dbReference type="SAM" id="MobiDB-lite"/>
    </source>
</evidence>
<feature type="region of interest" description="Disordered" evidence="1">
    <location>
        <begin position="186"/>
        <end position="209"/>
    </location>
</feature>
<feature type="region of interest" description="Disordered" evidence="1">
    <location>
        <begin position="1058"/>
        <end position="1104"/>
    </location>
</feature>
<feature type="compositionally biased region" description="Pro residues" evidence="1">
    <location>
        <begin position="805"/>
        <end position="824"/>
    </location>
</feature>
<dbReference type="Proteomes" id="UP001178507">
    <property type="component" value="Unassembled WGS sequence"/>
</dbReference>
<dbReference type="PANTHER" id="PTHR48148:SF3">
    <property type="entry name" value="KERATINOCYTE PROLINE-RICH PROTEIN"/>
    <property type="match status" value="1"/>
</dbReference>
<feature type="compositionally biased region" description="Polar residues" evidence="1">
    <location>
        <begin position="897"/>
        <end position="906"/>
    </location>
</feature>
<dbReference type="PANTHER" id="PTHR48148">
    <property type="entry name" value="KERATINOCYTE PROLINE-RICH PROTEIN"/>
    <property type="match status" value="1"/>
</dbReference>
<sequence length="1159" mass="126162">MFAMDGRSSGESAAQLAALRGDIAALVREVGQLQGVAKSGAQVSAEESHAVLNQVAALRGQMSTVLDALAPTLQEKASKSDPELANAVSGLSTLCEATMRYCQEAAGGQAALTSQLAELQEETGVMAAALRRLRSVLQGDVENAFKQIINEAAARQDRRCETPRRSLQDFHGLRWREVRHDSREIGREASNALRTQATWERERPRPPPQEVAMLRRMLREHRQAQLAQPSPGSAPSSLPRRQELPERMERPRHALPDSSLSLHRGLMTAPALLQRPQRTRFGSLQHGDMAAQAPASPSPQALFPDVQPSPQSTRFGNLQHGDMAAQALASPSPQALLPDVQPSPQPTKLGNLQPSDMAAQALASPNPQALFHDVQLGEAAKPQPSPQPSPQSTRFGNLQRSDMAAQALASPNPQALFHDVQPSPQSTRFGNLQHGDMAAQAPASPNPQALFHDVQLGEAAKPQPSPQPSPQSTRFGNLQHGDMAAQALASPNPQALFHDVQPSPQSTRFGNLQHGDMAAQALASPNPQALFHDVQPSPQSTRFGNLQHRDMAQAMASPSPIRVESSPPLPAAQQRVRLAAPSPEPSPQLLMQHSTRSWQLVEDIGPENQGPRQQTDGIQSLLQQMLEMQRSQLQLLQSLSQNQVPAALRDVPADQEPLWPPVVATRPWWLTESPARPMRLPEAQASVPKASPLDVQQVHQQLSHLHKIEQELQRMKEMPSRDTHQVYQELMQLQRLQNQLQQVCLQEPQHTRQVLPELQFAHLDQRTITDLPALFSLETEPELVESREVASAFPAPLAGSIARAPSPPPTPQPLRSPPPPPPPAGEREGPQWGDLQLQLREQSWAQEKVVDANRGKGLVKMNELADAGHRAEFMKRQQDSLAARLIHSGLAPELSVSYDSSMSTLPPSGRHESEDTEQRIESEPTSPDQTRLTPHTTAAPSAALATSPPAAGWTHRPEQDLSETHRAEESRLRSSRESQACSLDSGSPSFDGLEGCQHSFIFSPNGHLREALPGRNSSFVPQGAPADDEMGVPPVSSSEEFRPKLVKELLSRARDALNGQAELSPPRDPRSSWPTPSPELPAEVQRQSPEPHPPPARPSPSFGWKELQSHKFRAWFAELEPVNAAWPPATAALSASSTSAPEVAMPTEPVCLPHSAAAG</sequence>
<accession>A0AA36IKQ6</accession>
<comment type="caution">
    <text evidence="2">The sequence shown here is derived from an EMBL/GenBank/DDBJ whole genome shotgun (WGS) entry which is preliminary data.</text>
</comment>
<feature type="region of interest" description="Disordered" evidence="1">
    <location>
        <begin position="798"/>
        <end position="831"/>
    </location>
</feature>
<keyword evidence="3" id="KW-1185">Reference proteome</keyword>
<feature type="region of interest" description="Disordered" evidence="1">
    <location>
        <begin position="1012"/>
        <end position="1040"/>
    </location>
</feature>
<feature type="compositionally biased region" description="Polar residues" evidence="1">
    <location>
        <begin position="225"/>
        <end position="236"/>
    </location>
</feature>
<feature type="region of interest" description="Disordered" evidence="1">
    <location>
        <begin position="897"/>
        <end position="987"/>
    </location>
</feature>
<gene>
    <name evidence="2" type="ORF">EVOR1521_LOCUS14821</name>
</gene>
<protein>
    <submittedName>
        <fullName evidence="2">Uncharacterized protein</fullName>
    </submittedName>
</protein>
<organism evidence="2 3">
    <name type="scientific">Effrenium voratum</name>
    <dbReference type="NCBI Taxonomy" id="2562239"/>
    <lineage>
        <taxon>Eukaryota</taxon>
        <taxon>Sar</taxon>
        <taxon>Alveolata</taxon>
        <taxon>Dinophyceae</taxon>
        <taxon>Suessiales</taxon>
        <taxon>Symbiodiniaceae</taxon>
        <taxon>Effrenium</taxon>
    </lineage>
</organism>
<feature type="compositionally biased region" description="Basic and acidic residues" evidence="1">
    <location>
        <begin position="955"/>
        <end position="976"/>
    </location>
</feature>
<dbReference type="AlphaFoldDB" id="A0AA36IKQ6"/>
<feature type="compositionally biased region" description="Low complexity" evidence="1">
    <location>
        <begin position="290"/>
        <end position="301"/>
    </location>
</feature>
<dbReference type="EMBL" id="CAUJNA010001813">
    <property type="protein sequence ID" value="CAJ1389137.1"/>
    <property type="molecule type" value="Genomic_DNA"/>
</dbReference>
<feature type="compositionally biased region" description="Basic and acidic residues" evidence="1">
    <location>
        <begin position="240"/>
        <end position="255"/>
    </location>
</feature>
<evidence type="ECO:0000313" key="3">
    <source>
        <dbReference type="Proteomes" id="UP001178507"/>
    </source>
</evidence>
<proteinExistence type="predicted"/>
<name>A0AA36IKQ6_9DINO</name>
<feature type="compositionally biased region" description="Low complexity" evidence="1">
    <location>
        <begin position="932"/>
        <end position="951"/>
    </location>
</feature>
<evidence type="ECO:0000313" key="2">
    <source>
        <dbReference type="EMBL" id="CAJ1389137.1"/>
    </source>
</evidence>
<feature type="compositionally biased region" description="Basic and acidic residues" evidence="1">
    <location>
        <begin position="909"/>
        <end position="922"/>
    </location>
</feature>
<feature type="region of interest" description="Disordered" evidence="1">
    <location>
        <begin position="286"/>
        <end position="317"/>
    </location>
</feature>
<reference evidence="2" key="1">
    <citation type="submission" date="2023-08" db="EMBL/GenBank/DDBJ databases">
        <authorList>
            <person name="Chen Y."/>
            <person name="Shah S."/>
            <person name="Dougan E. K."/>
            <person name="Thang M."/>
            <person name="Chan C."/>
        </authorList>
    </citation>
    <scope>NUCLEOTIDE SEQUENCE</scope>
</reference>